<dbReference type="EMBL" id="ODYU01006770">
    <property type="protein sequence ID" value="SOQ48921.1"/>
    <property type="molecule type" value="Genomic_DNA"/>
</dbReference>
<proteinExistence type="predicted"/>
<feature type="chain" id="PRO_5013830110" evidence="1">
    <location>
        <begin position="24"/>
        <end position="64"/>
    </location>
</feature>
<name>A0A2H1W764_SPOFR</name>
<evidence type="ECO:0000313" key="2">
    <source>
        <dbReference type="EMBL" id="SOQ48921.1"/>
    </source>
</evidence>
<evidence type="ECO:0000256" key="1">
    <source>
        <dbReference type="SAM" id="SignalP"/>
    </source>
</evidence>
<feature type="signal peptide" evidence="1">
    <location>
        <begin position="1"/>
        <end position="23"/>
    </location>
</feature>
<protein>
    <submittedName>
        <fullName evidence="2">SFRICE_038965</fullName>
    </submittedName>
</protein>
<accession>A0A2H1W764</accession>
<reference evidence="2" key="1">
    <citation type="submission" date="2016-07" db="EMBL/GenBank/DDBJ databases">
        <authorList>
            <person name="Bretaudeau A."/>
        </authorList>
    </citation>
    <scope>NUCLEOTIDE SEQUENCE</scope>
    <source>
        <strain evidence="2">Rice</strain>
        <tissue evidence="2">Whole body</tissue>
    </source>
</reference>
<gene>
    <name evidence="2" type="ORF">SFRICE_038965</name>
</gene>
<dbReference type="AlphaFoldDB" id="A0A2H1W764"/>
<sequence>MLKRFAIVALLACALMAMVGVSAQVLRAPVAGSPVLRMVRSPYGYQKEHHHHHHHNHGHGYGHY</sequence>
<keyword evidence="1" id="KW-0732">Signal</keyword>
<organism evidence="2">
    <name type="scientific">Spodoptera frugiperda</name>
    <name type="common">Fall armyworm</name>
    <dbReference type="NCBI Taxonomy" id="7108"/>
    <lineage>
        <taxon>Eukaryota</taxon>
        <taxon>Metazoa</taxon>
        <taxon>Ecdysozoa</taxon>
        <taxon>Arthropoda</taxon>
        <taxon>Hexapoda</taxon>
        <taxon>Insecta</taxon>
        <taxon>Pterygota</taxon>
        <taxon>Neoptera</taxon>
        <taxon>Endopterygota</taxon>
        <taxon>Lepidoptera</taxon>
        <taxon>Glossata</taxon>
        <taxon>Ditrysia</taxon>
        <taxon>Noctuoidea</taxon>
        <taxon>Noctuidae</taxon>
        <taxon>Amphipyrinae</taxon>
        <taxon>Spodoptera</taxon>
    </lineage>
</organism>